<dbReference type="PANTHER" id="PTHR37422:SF13">
    <property type="entry name" value="LIPOPOLYSACCHARIDE BIOSYNTHESIS PROTEIN PA4999-RELATED"/>
    <property type="match status" value="1"/>
</dbReference>
<evidence type="ECO:0000256" key="4">
    <source>
        <dbReference type="ARBA" id="ARBA00023136"/>
    </source>
</evidence>
<feature type="transmembrane region" description="Helical" evidence="5">
    <location>
        <begin position="82"/>
        <end position="99"/>
    </location>
</feature>
<evidence type="ECO:0000256" key="1">
    <source>
        <dbReference type="ARBA" id="ARBA00004141"/>
    </source>
</evidence>
<feature type="transmembrane region" description="Helical" evidence="5">
    <location>
        <begin position="203"/>
        <end position="221"/>
    </location>
</feature>
<proteinExistence type="predicted"/>
<dbReference type="RefSeq" id="WP_345040106.1">
    <property type="nucleotide sequence ID" value="NZ_BAABBA010000007.1"/>
</dbReference>
<evidence type="ECO:0000313" key="7">
    <source>
        <dbReference type="EMBL" id="GAA4287444.1"/>
    </source>
</evidence>
<evidence type="ECO:0000259" key="6">
    <source>
        <dbReference type="Pfam" id="PF04932"/>
    </source>
</evidence>
<dbReference type="InterPro" id="IPR007016">
    <property type="entry name" value="O-antigen_ligase-rel_domated"/>
</dbReference>
<comment type="caution">
    <text evidence="7">The sequence shown here is derived from an EMBL/GenBank/DDBJ whole genome shotgun (WGS) entry which is preliminary data.</text>
</comment>
<dbReference type="Pfam" id="PF04932">
    <property type="entry name" value="Wzy_C"/>
    <property type="match status" value="1"/>
</dbReference>
<gene>
    <name evidence="7" type="ORF">GCM10022262_18030</name>
</gene>
<evidence type="ECO:0000256" key="3">
    <source>
        <dbReference type="ARBA" id="ARBA00022989"/>
    </source>
</evidence>
<evidence type="ECO:0000256" key="2">
    <source>
        <dbReference type="ARBA" id="ARBA00022692"/>
    </source>
</evidence>
<evidence type="ECO:0000313" key="8">
    <source>
        <dbReference type="Proteomes" id="UP001499841"/>
    </source>
</evidence>
<feature type="transmembrane region" description="Helical" evidence="5">
    <location>
        <begin position="12"/>
        <end position="32"/>
    </location>
</feature>
<feature type="transmembrane region" description="Helical" evidence="5">
    <location>
        <begin position="163"/>
        <end position="183"/>
    </location>
</feature>
<protein>
    <recommendedName>
        <fullName evidence="6">O-antigen ligase-related domain-containing protein</fullName>
    </recommendedName>
</protein>
<evidence type="ECO:0000256" key="5">
    <source>
        <dbReference type="SAM" id="Phobius"/>
    </source>
</evidence>
<feature type="transmembrane region" description="Helical" evidence="5">
    <location>
        <begin position="111"/>
        <end position="132"/>
    </location>
</feature>
<feature type="transmembrane region" description="Helical" evidence="5">
    <location>
        <begin position="138"/>
        <end position="156"/>
    </location>
</feature>
<keyword evidence="8" id="KW-1185">Reference proteome</keyword>
<organism evidence="7 8">
    <name type="scientific">Georgenia daeguensis</name>
    <dbReference type="NCBI Taxonomy" id="908355"/>
    <lineage>
        <taxon>Bacteria</taxon>
        <taxon>Bacillati</taxon>
        <taxon>Actinomycetota</taxon>
        <taxon>Actinomycetes</taxon>
        <taxon>Micrococcales</taxon>
        <taxon>Bogoriellaceae</taxon>
        <taxon>Georgenia</taxon>
    </lineage>
</organism>
<keyword evidence="2 5" id="KW-0812">Transmembrane</keyword>
<feature type="transmembrane region" description="Helical" evidence="5">
    <location>
        <begin position="347"/>
        <end position="370"/>
    </location>
</feature>
<dbReference type="InterPro" id="IPR051533">
    <property type="entry name" value="WaaL-like"/>
</dbReference>
<comment type="subcellular location">
    <subcellularLocation>
        <location evidence="1">Membrane</location>
        <topology evidence="1">Multi-pass membrane protein</topology>
    </subcellularLocation>
</comment>
<name>A0ABP8EU02_9MICO</name>
<keyword evidence="4 5" id="KW-0472">Membrane</keyword>
<feature type="transmembrane region" description="Helical" evidence="5">
    <location>
        <begin position="276"/>
        <end position="292"/>
    </location>
</feature>
<accession>A0ABP8EU02</accession>
<feature type="domain" description="O-antigen ligase-related" evidence="6">
    <location>
        <begin position="235"/>
        <end position="360"/>
    </location>
</feature>
<dbReference type="EMBL" id="BAABBA010000007">
    <property type="protein sequence ID" value="GAA4287444.1"/>
    <property type="molecule type" value="Genomic_DNA"/>
</dbReference>
<feature type="transmembrane region" description="Helical" evidence="5">
    <location>
        <begin position="39"/>
        <end position="70"/>
    </location>
</feature>
<dbReference type="Proteomes" id="UP001499841">
    <property type="component" value="Unassembled WGS sequence"/>
</dbReference>
<sequence length="445" mass="47061">MNGPVLPGRLRSTLLILLVGPPVVAGLVLAGLAVPSRPLLVVGAALVVLGVGVSLVEPAALPVIAMPALLVVARVDAGGVDLSASDLVLAVAFWPAVLLAPRPYPPPLRTLLWLSAAYQTATLFTVVANPSVANTVEWFHAWLLVAGALVVGWAVGRHGCARLGLGLLLGTAALLAVGTVVQGAGQLAAGDLGPVYPTWPYEMHKNFVGTVLAFAAVVAYARPVWLGWSRRWTLAVFWLALAGILLAQSRQALVGLGVALLVVSLRRDLHRRRSKLVLFLVVPVVLFVASMVRDDVESGNRHNSVFQRISYLADAWNVWLADPLFGRGLRWWNGGAGVQPPNAELEVLTSAGVVGLAGFLVLVVGVLVVLWRLDPAFGTLAFSVVLVRIVQAQFDLFWSAVQVSVPFAVAGVCLGAQAWHAEREAGERQAAQRQAAERATTAVHP</sequence>
<keyword evidence="3 5" id="KW-1133">Transmembrane helix</keyword>
<dbReference type="PANTHER" id="PTHR37422">
    <property type="entry name" value="TEICHURONIC ACID BIOSYNTHESIS PROTEIN TUAE"/>
    <property type="match status" value="1"/>
</dbReference>
<reference evidence="8" key="1">
    <citation type="journal article" date="2019" name="Int. J. Syst. Evol. Microbiol.">
        <title>The Global Catalogue of Microorganisms (GCM) 10K type strain sequencing project: providing services to taxonomists for standard genome sequencing and annotation.</title>
        <authorList>
            <consortium name="The Broad Institute Genomics Platform"/>
            <consortium name="The Broad Institute Genome Sequencing Center for Infectious Disease"/>
            <person name="Wu L."/>
            <person name="Ma J."/>
        </authorList>
    </citation>
    <scope>NUCLEOTIDE SEQUENCE [LARGE SCALE GENOMIC DNA]</scope>
    <source>
        <strain evidence="8">JCM 17459</strain>
    </source>
</reference>